<evidence type="ECO:0000313" key="4">
    <source>
        <dbReference type="Proteomes" id="UP000298781"/>
    </source>
</evidence>
<dbReference type="AlphaFoldDB" id="A0A4D7B5J3"/>
<keyword evidence="1" id="KW-0479">Metal-binding</keyword>
<reference evidence="3 4" key="1">
    <citation type="submission" date="2019-04" db="EMBL/GenBank/DDBJ databases">
        <title>Phreatobacter aquaticus sp. nov.</title>
        <authorList>
            <person name="Choi A."/>
        </authorList>
    </citation>
    <scope>NUCLEOTIDE SEQUENCE [LARGE SCALE GENOMIC DNA]</scope>
    <source>
        <strain evidence="3 4">KCTC 52518</strain>
    </source>
</reference>
<feature type="domain" description="Fumarylacetoacetase-like C-terminal" evidence="2">
    <location>
        <begin position="51"/>
        <end position="251"/>
    </location>
</feature>
<dbReference type="PANTHER" id="PTHR11820:SF90">
    <property type="entry name" value="FLUTATHIONE S-TRANSFERASE"/>
    <property type="match status" value="1"/>
</dbReference>
<protein>
    <submittedName>
        <fullName evidence="3">Fumarylacetoacetate hydrolase family protein</fullName>
    </submittedName>
</protein>
<dbReference type="KEGG" id="pstg:E8M01_19765"/>
<accession>A0A4D7B5J3</accession>
<dbReference type="InterPro" id="IPR011234">
    <property type="entry name" value="Fumarylacetoacetase-like_C"/>
</dbReference>
<organism evidence="3 4">
    <name type="scientific">Phreatobacter stygius</name>
    <dbReference type="NCBI Taxonomy" id="1940610"/>
    <lineage>
        <taxon>Bacteria</taxon>
        <taxon>Pseudomonadati</taxon>
        <taxon>Pseudomonadota</taxon>
        <taxon>Alphaproteobacteria</taxon>
        <taxon>Hyphomicrobiales</taxon>
        <taxon>Phreatobacteraceae</taxon>
        <taxon>Phreatobacter</taxon>
    </lineage>
</organism>
<evidence type="ECO:0000256" key="1">
    <source>
        <dbReference type="ARBA" id="ARBA00022723"/>
    </source>
</evidence>
<dbReference type="SUPFAM" id="SSF56529">
    <property type="entry name" value="FAH"/>
    <property type="match status" value="1"/>
</dbReference>
<dbReference type="InterPro" id="IPR036663">
    <property type="entry name" value="Fumarylacetoacetase_C_sf"/>
</dbReference>
<proteinExistence type="predicted"/>
<dbReference type="GO" id="GO:0046872">
    <property type="term" value="F:metal ion binding"/>
    <property type="evidence" value="ECO:0007669"/>
    <property type="project" value="UniProtKB-KW"/>
</dbReference>
<dbReference type="Proteomes" id="UP000298781">
    <property type="component" value="Chromosome"/>
</dbReference>
<dbReference type="OrthoDB" id="5197601at2"/>
<keyword evidence="3" id="KW-0378">Hydrolase</keyword>
<name>A0A4D7B5J3_9HYPH</name>
<dbReference type="Gene3D" id="3.90.850.10">
    <property type="entry name" value="Fumarylacetoacetase-like, C-terminal domain"/>
    <property type="match status" value="1"/>
</dbReference>
<evidence type="ECO:0000259" key="2">
    <source>
        <dbReference type="Pfam" id="PF01557"/>
    </source>
</evidence>
<sequence>MSRRLRVQAAIGHSSREDRIVQASQQAYIVAPDPVLVSVTCSEAAFAVRRLYCVGRNYVEHIREMKEGDERDPPFFFQKPADAIVEDGGAVPYPAFTDDFQHEIELVAAIGRGGRNIPVERALDHVFGYAIGIDLTRRDRQREARDLRLPWEVGKSFDSSAPCGPIHPADSVGHITAGAISLSVNGETRQTGDIGQMIWNVAEIVANLSRHYALVAGDLIFTGTPAGVGPVLPGDRLEGVIAGLGRLAITITERED</sequence>
<gene>
    <name evidence="3" type="ORF">E8M01_19765</name>
</gene>
<evidence type="ECO:0000313" key="3">
    <source>
        <dbReference type="EMBL" id="QCI66253.1"/>
    </source>
</evidence>
<keyword evidence="4" id="KW-1185">Reference proteome</keyword>
<dbReference type="EMBL" id="CP039690">
    <property type="protein sequence ID" value="QCI66253.1"/>
    <property type="molecule type" value="Genomic_DNA"/>
</dbReference>
<dbReference type="Pfam" id="PF01557">
    <property type="entry name" value="FAA_hydrolase"/>
    <property type="match status" value="1"/>
</dbReference>
<dbReference type="PANTHER" id="PTHR11820">
    <property type="entry name" value="ACYLPYRUVASE"/>
    <property type="match status" value="1"/>
</dbReference>
<dbReference type="GO" id="GO:0018773">
    <property type="term" value="F:acetylpyruvate hydrolase activity"/>
    <property type="evidence" value="ECO:0007669"/>
    <property type="project" value="TreeGrafter"/>
</dbReference>